<dbReference type="Pfam" id="PF01523">
    <property type="entry name" value="PmbA_TldD_1st"/>
    <property type="match status" value="1"/>
</dbReference>
<dbReference type="AlphaFoldDB" id="C9RDU8"/>
<proteinExistence type="predicted"/>
<reference evidence="4" key="1">
    <citation type="submission" date="2009-10" db="EMBL/GenBank/DDBJ databases">
        <title>Complete sequence of chromosome of Methanocaldococcus vulcanius M7.</title>
        <authorList>
            <consortium name="US DOE Joint Genome Institute"/>
            <person name="Lucas S."/>
            <person name="Copeland A."/>
            <person name="Lapidus A."/>
            <person name="Glavina del Rio T."/>
            <person name="Dalin E."/>
            <person name="Tice H."/>
            <person name="Bruce D."/>
            <person name="Goodwin L."/>
            <person name="Pitluck S."/>
            <person name="Lcollab F.I."/>
            <person name="Brettin T."/>
            <person name="Detter J.C."/>
            <person name="Han C."/>
            <person name="Tapia R."/>
            <person name="Kuske C.R."/>
            <person name="Schmutz J."/>
            <person name="Larimer F."/>
            <person name="Land M."/>
            <person name="Hauser L."/>
            <person name="Kyrpides N."/>
            <person name="Ovchinikova G."/>
            <person name="Sieprawska-Lupa M."/>
            <person name="Whitman W.B."/>
            <person name="Woyke T."/>
        </authorList>
    </citation>
    <scope>NUCLEOTIDE SEQUENCE [LARGE SCALE GENOMIC DNA]</scope>
    <source>
        <strain evidence="4">M7</strain>
    </source>
</reference>
<accession>C9RDU8</accession>
<name>C9RDU8_METVM</name>
<dbReference type="PANTHER" id="PTHR43421:SF1">
    <property type="entry name" value="METALLOPROTEASE PMBA"/>
    <property type="match status" value="1"/>
</dbReference>
<evidence type="ECO:0000259" key="2">
    <source>
        <dbReference type="Pfam" id="PF19289"/>
    </source>
</evidence>
<dbReference type="Pfam" id="PF19289">
    <property type="entry name" value="PmbA_TldD_3rd"/>
    <property type="match status" value="1"/>
</dbReference>
<evidence type="ECO:0000313" key="4">
    <source>
        <dbReference type="EMBL" id="ACX73477.1"/>
    </source>
</evidence>
<evidence type="ECO:0000259" key="3">
    <source>
        <dbReference type="Pfam" id="PF19290"/>
    </source>
</evidence>
<dbReference type="InterPro" id="IPR035068">
    <property type="entry name" value="TldD/PmbA_N"/>
</dbReference>
<dbReference type="InterPro" id="IPR002510">
    <property type="entry name" value="Metalloprtase-TldD/E_N"/>
</dbReference>
<dbReference type="GO" id="GO:0005829">
    <property type="term" value="C:cytosol"/>
    <property type="evidence" value="ECO:0007669"/>
    <property type="project" value="TreeGrafter"/>
</dbReference>
<dbReference type="Gene3D" id="3.30.2290.10">
    <property type="entry name" value="PmbA/TldD superfamily"/>
    <property type="match status" value="1"/>
</dbReference>
<dbReference type="RefSeq" id="WP_015733696.1">
    <property type="nucleotide sequence ID" value="NC_013407.1"/>
</dbReference>
<dbReference type="InterPro" id="IPR045570">
    <property type="entry name" value="Metalloprtase-TldD/E_cen_dom"/>
</dbReference>
<protein>
    <submittedName>
        <fullName evidence="4">Peptidase U62 modulator of DNA gyrase</fullName>
    </submittedName>
</protein>
<feature type="domain" description="Metalloprotease TldD/E C-terminal" evidence="2">
    <location>
        <begin position="209"/>
        <end position="413"/>
    </location>
</feature>
<feature type="domain" description="Metalloprotease TldD/E N-terminal" evidence="1">
    <location>
        <begin position="20"/>
        <end position="81"/>
    </location>
</feature>
<dbReference type="SUPFAM" id="SSF111283">
    <property type="entry name" value="Putative modulator of DNA gyrase, PmbA/TldD"/>
    <property type="match status" value="1"/>
</dbReference>
<dbReference type="GO" id="GO:0008237">
    <property type="term" value="F:metallopeptidase activity"/>
    <property type="evidence" value="ECO:0007669"/>
    <property type="project" value="InterPro"/>
</dbReference>
<dbReference type="PANTHER" id="PTHR43421">
    <property type="entry name" value="METALLOPROTEASE PMBA"/>
    <property type="match status" value="1"/>
</dbReference>
<dbReference type="GeneID" id="8513982"/>
<dbReference type="EMBL" id="CP001787">
    <property type="protein sequence ID" value="ACX73477.1"/>
    <property type="molecule type" value="Genomic_DNA"/>
</dbReference>
<feature type="domain" description="Metalloprotease TldD/E central" evidence="3">
    <location>
        <begin position="105"/>
        <end position="197"/>
    </location>
</feature>
<dbReference type="eggNOG" id="arCOG00322">
    <property type="taxonomic scope" value="Archaea"/>
</dbReference>
<gene>
    <name evidence="4" type="ordered locus">Metvu_1624</name>
</gene>
<dbReference type="KEGG" id="mvu:Metvu_1624"/>
<dbReference type="HOGENOM" id="CLU_026425_4_2_2"/>
<keyword evidence="5" id="KW-1185">Reference proteome</keyword>
<evidence type="ECO:0000313" key="5">
    <source>
        <dbReference type="Proteomes" id="UP000002063"/>
    </source>
</evidence>
<organism evidence="4 5">
    <name type="scientific">Methanocaldococcus vulcanius (strain ATCC 700851 / DSM 12094 / M7)</name>
    <name type="common">Methanococcus vulcanius</name>
    <dbReference type="NCBI Taxonomy" id="579137"/>
    <lineage>
        <taxon>Archaea</taxon>
        <taxon>Methanobacteriati</taxon>
        <taxon>Methanobacteriota</taxon>
        <taxon>Methanomada group</taxon>
        <taxon>Methanococci</taxon>
        <taxon>Methanococcales</taxon>
        <taxon>Methanocaldococcaceae</taxon>
        <taxon>Methanocaldococcus</taxon>
    </lineage>
</organism>
<dbReference type="Proteomes" id="UP000002063">
    <property type="component" value="Chromosome"/>
</dbReference>
<dbReference type="STRING" id="579137.Metvu_1624"/>
<dbReference type="GO" id="GO:0006508">
    <property type="term" value="P:proteolysis"/>
    <property type="evidence" value="ECO:0007669"/>
    <property type="project" value="InterPro"/>
</dbReference>
<dbReference type="OrthoDB" id="84520at2157"/>
<sequence>MEADIEKLIKIGEKEGFETEVFFVKSYSDSVDLDGKSVDCFQSGVSYGLGVRVLKDGKVGFAYANKFDEDIVYKAIKNVVEDKYVEFAEPQKYREVKGIFCKNVLDLSEDELLDNLIVMRDIALENGATVLSGGVDRARVYERIVNSNGVDVEEESTYFSASIFIMYEGETSYEGKTLHDVFNVEEISHKALELAKKSSNGKEFHYKGTIVLSPRALNNLLSYTLMPAFSAENVQRGRSILRGKIGEQIFSENITIIDDGTLDNALNSSKFDGEGTATQRTILVENGVLKNYLYDIKRSKKEGKSSTGNASRSYQTLPYISPTNFIIEETNTSLEDLEEYIFVNGIIGSHTSNPITGDFAVEIQNSFYYKDGEIVPIKRGMFGGNIFEMLKDALPLKDSEQRGKLISPPVAFKGEIV</sequence>
<evidence type="ECO:0000259" key="1">
    <source>
        <dbReference type="Pfam" id="PF01523"/>
    </source>
</evidence>
<dbReference type="InterPro" id="IPR047657">
    <property type="entry name" value="PmbA"/>
</dbReference>
<dbReference type="InterPro" id="IPR045569">
    <property type="entry name" value="Metalloprtase-TldD/E_C"/>
</dbReference>
<dbReference type="InterPro" id="IPR036059">
    <property type="entry name" value="TldD/PmbA_sf"/>
</dbReference>
<dbReference type="Pfam" id="PF19290">
    <property type="entry name" value="PmbA_TldD_2nd"/>
    <property type="match status" value="1"/>
</dbReference>